<dbReference type="InterPro" id="IPR023943">
    <property type="entry name" value="Enolase-ppase_E1"/>
</dbReference>
<proteinExistence type="predicted"/>
<keyword evidence="3" id="KW-0486">Methionine biosynthesis</keyword>
<protein>
    <submittedName>
        <fullName evidence="4">Acireductone synthase-like protein</fullName>
    </submittedName>
</protein>
<evidence type="ECO:0000256" key="2">
    <source>
        <dbReference type="ARBA" id="ARBA00022801"/>
    </source>
</evidence>
<dbReference type="PANTHER" id="PTHR20371">
    <property type="entry name" value="ENOLASE-PHOSPHATASE E1"/>
    <property type="match status" value="1"/>
</dbReference>
<dbReference type="EMBL" id="MU001691">
    <property type="protein sequence ID" value="KAF2454422.1"/>
    <property type="molecule type" value="Genomic_DNA"/>
</dbReference>
<dbReference type="Pfam" id="PF00702">
    <property type="entry name" value="Hydrolase"/>
    <property type="match status" value="1"/>
</dbReference>
<dbReference type="NCBIfam" id="TIGR01691">
    <property type="entry name" value="enolase-ppase"/>
    <property type="match status" value="1"/>
</dbReference>
<evidence type="ECO:0000313" key="4">
    <source>
        <dbReference type="EMBL" id="KAF2454422.1"/>
    </source>
</evidence>
<sequence>MDLDETRLYLLDIEGTICPISFVKETLYGYTLKALHRIATTKWDDPEFANVRNDFPPFAKENPEALCAHVTELQKNDVKIAYLKNLQGYVWRSGYESGEIVTPLFPDVVYRLEEMVYGGKKLAIFSSGSVGAQKLFFKYVKITEQDGSEIVKDIGSYFVGFFDTVNAGPKTEPKSYERIAEQLGFRTTQIAFVTDSKKEVSAASDAGMTAFLIDRPGNPPLEPNDHMQYRIIKDLNGIDIL</sequence>
<evidence type="ECO:0000256" key="1">
    <source>
        <dbReference type="ARBA" id="ARBA00022605"/>
    </source>
</evidence>
<dbReference type="GO" id="GO:0019509">
    <property type="term" value="P:L-methionine salvage from methylthioadenosine"/>
    <property type="evidence" value="ECO:0007669"/>
    <property type="project" value="InterPro"/>
</dbReference>
<accession>A0A6A6NSL8</accession>
<dbReference type="PANTHER" id="PTHR20371:SF1">
    <property type="entry name" value="ENOLASE-PHOSPHATASE E1"/>
    <property type="match status" value="1"/>
</dbReference>
<name>A0A6A6NSL8_9PEZI</name>
<evidence type="ECO:0000256" key="3">
    <source>
        <dbReference type="ARBA" id="ARBA00023167"/>
    </source>
</evidence>
<dbReference type="SUPFAM" id="SSF56784">
    <property type="entry name" value="HAD-like"/>
    <property type="match status" value="1"/>
</dbReference>
<dbReference type="Gene3D" id="3.40.50.1000">
    <property type="entry name" value="HAD superfamily/HAD-like"/>
    <property type="match status" value="1"/>
</dbReference>
<reference evidence="4" key="1">
    <citation type="journal article" date="2020" name="Stud. Mycol.">
        <title>101 Dothideomycetes genomes: a test case for predicting lifestyles and emergence of pathogens.</title>
        <authorList>
            <person name="Haridas S."/>
            <person name="Albert R."/>
            <person name="Binder M."/>
            <person name="Bloem J."/>
            <person name="Labutti K."/>
            <person name="Salamov A."/>
            <person name="Andreopoulos B."/>
            <person name="Baker S."/>
            <person name="Barry K."/>
            <person name="Bills G."/>
            <person name="Bluhm B."/>
            <person name="Cannon C."/>
            <person name="Castanera R."/>
            <person name="Culley D."/>
            <person name="Daum C."/>
            <person name="Ezra D."/>
            <person name="Gonzalez J."/>
            <person name="Henrissat B."/>
            <person name="Kuo A."/>
            <person name="Liang C."/>
            <person name="Lipzen A."/>
            <person name="Lutzoni F."/>
            <person name="Magnuson J."/>
            <person name="Mondo S."/>
            <person name="Nolan M."/>
            <person name="Ohm R."/>
            <person name="Pangilinan J."/>
            <person name="Park H.-J."/>
            <person name="Ramirez L."/>
            <person name="Alfaro M."/>
            <person name="Sun H."/>
            <person name="Tritt A."/>
            <person name="Yoshinaga Y."/>
            <person name="Zwiers L.-H."/>
            <person name="Turgeon B."/>
            <person name="Goodwin S."/>
            <person name="Spatafora J."/>
            <person name="Crous P."/>
            <person name="Grigoriev I."/>
        </authorList>
    </citation>
    <scope>NUCLEOTIDE SEQUENCE</scope>
    <source>
        <strain evidence="4">ATCC 16933</strain>
    </source>
</reference>
<dbReference type="SFLD" id="SFLDS00003">
    <property type="entry name" value="Haloacid_Dehalogenase"/>
    <property type="match status" value="1"/>
</dbReference>
<dbReference type="OrthoDB" id="272500at2759"/>
<dbReference type="InterPro" id="IPR036412">
    <property type="entry name" value="HAD-like_sf"/>
</dbReference>
<gene>
    <name evidence="4" type="ORF">BDY21DRAFT_103390</name>
</gene>
<dbReference type="GO" id="GO:0000287">
    <property type="term" value="F:magnesium ion binding"/>
    <property type="evidence" value="ECO:0007669"/>
    <property type="project" value="InterPro"/>
</dbReference>
<dbReference type="InterPro" id="IPR023214">
    <property type="entry name" value="HAD_sf"/>
</dbReference>
<keyword evidence="5" id="KW-1185">Reference proteome</keyword>
<dbReference type="AlphaFoldDB" id="A0A6A6NSL8"/>
<organism evidence="4 5">
    <name type="scientific">Lineolata rhizophorae</name>
    <dbReference type="NCBI Taxonomy" id="578093"/>
    <lineage>
        <taxon>Eukaryota</taxon>
        <taxon>Fungi</taxon>
        <taxon>Dikarya</taxon>
        <taxon>Ascomycota</taxon>
        <taxon>Pezizomycotina</taxon>
        <taxon>Dothideomycetes</taxon>
        <taxon>Dothideomycetes incertae sedis</taxon>
        <taxon>Lineolatales</taxon>
        <taxon>Lineolataceae</taxon>
        <taxon>Lineolata</taxon>
    </lineage>
</organism>
<dbReference type="SFLD" id="SFLDG01129">
    <property type="entry name" value="C1.5:_HAD__Beta-PGM__Phosphata"/>
    <property type="match status" value="1"/>
</dbReference>
<dbReference type="GO" id="GO:0043874">
    <property type="term" value="F:acireductone synthase activity"/>
    <property type="evidence" value="ECO:0007669"/>
    <property type="project" value="InterPro"/>
</dbReference>
<keyword evidence="2" id="KW-0378">Hydrolase</keyword>
<dbReference type="Proteomes" id="UP000799766">
    <property type="component" value="Unassembled WGS sequence"/>
</dbReference>
<dbReference type="SFLD" id="SFLDG01133">
    <property type="entry name" value="C1.5.4:_Enolase-phosphatase_Li"/>
    <property type="match status" value="1"/>
</dbReference>
<keyword evidence="1" id="KW-0028">Amino-acid biosynthesis</keyword>
<dbReference type="Gene3D" id="1.10.720.60">
    <property type="match status" value="1"/>
</dbReference>
<evidence type="ECO:0000313" key="5">
    <source>
        <dbReference type="Proteomes" id="UP000799766"/>
    </source>
</evidence>